<comment type="caution">
    <text evidence="1">The sequence shown here is derived from an EMBL/GenBank/DDBJ whole genome shotgun (WGS) entry which is preliminary data.</text>
</comment>
<dbReference type="Proteomes" id="UP001187192">
    <property type="component" value="Unassembled WGS sequence"/>
</dbReference>
<reference evidence="1" key="1">
    <citation type="submission" date="2023-07" db="EMBL/GenBank/DDBJ databases">
        <title>draft genome sequence of fig (Ficus carica).</title>
        <authorList>
            <person name="Takahashi T."/>
            <person name="Nishimura K."/>
        </authorList>
    </citation>
    <scope>NUCLEOTIDE SEQUENCE</scope>
</reference>
<protein>
    <submittedName>
        <fullName evidence="1">Uncharacterized protein</fullName>
    </submittedName>
</protein>
<name>A0AA88AJM3_FICCA</name>
<evidence type="ECO:0000313" key="2">
    <source>
        <dbReference type="Proteomes" id="UP001187192"/>
    </source>
</evidence>
<gene>
    <name evidence="1" type="ORF">TIFTF001_025807</name>
</gene>
<dbReference type="AlphaFoldDB" id="A0AA88AJM3"/>
<dbReference type="EMBL" id="BTGU01000065">
    <property type="protein sequence ID" value="GMN56684.1"/>
    <property type="molecule type" value="Genomic_DNA"/>
</dbReference>
<organism evidence="1 2">
    <name type="scientific">Ficus carica</name>
    <name type="common">Common fig</name>
    <dbReference type="NCBI Taxonomy" id="3494"/>
    <lineage>
        <taxon>Eukaryota</taxon>
        <taxon>Viridiplantae</taxon>
        <taxon>Streptophyta</taxon>
        <taxon>Embryophyta</taxon>
        <taxon>Tracheophyta</taxon>
        <taxon>Spermatophyta</taxon>
        <taxon>Magnoliopsida</taxon>
        <taxon>eudicotyledons</taxon>
        <taxon>Gunneridae</taxon>
        <taxon>Pentapetalae</taxon>
        <taxon>rosids</taxon>
        <taxon>fabids</taxon>
        <taxon>Rosales</taxon>
        <taxon>Moraceae</taxon>
        <taxon>Ficeae</taxon>
        <taxon>Ficus</taxon>
    </lineage>
</organism>
<accession>A0AA88AJM3</accession>
<proteinExistence type="predicted"/>
<keyword evidence="2" id="KW-1185">Reference proteome</keyword>
<evidence type="ECO:0000313" key="1">
    <source>
        <dbReference type="EMBL" id="GMN56684.1"/>
    </source>
</evidence>
<sequence>MVVLAMVALSAAAQDSERALSPAPAPTVVSGAGLAATFRCLPCLLAALLPRGGAVGAEVGVEDVRSLMGGKFFWVCLERDCRRFRKNKENLRERV</sequence>